<evidence type="ECO:0000313" key="10">
    <source>
        <dbReference type="EMBL" id="CAA9557038.1"/>
    </source>
</evidence>
<feature type="domain" description="ABC3 transporter permease C-terminal" evidence="8">
    <location>
        <begin position="915"/>
        <end position="1031"/>
    </location>
</feature>
<organism evidence="10">
    <name type="scientific">uncultured Thermomicrobiales bacterium</name>
    <dbReference type="NCBI Taxonomy" id="1645740"/>
    <lineage>
        <taxon>Bacteria</taxon>
        <taxon>Pseudomonadati</taxon>
        <taxon>Thermomicrobiota</taxon>
        <taxon>Thermomicrobia</taxon>
        <taxon>Thermomicrobiales</taxon>
        <taxon>environmental samples</taxon>
    </lineage>
</organism>
<feature type="transmembrane region" description="Helical" evidence="7">
    <location>
        <begin position="604"/>
        <end position="630"/>
    </location>
</feature>
<feature type="transmembrane region" description="Helical" evidence="7">
    <location>
        <begin position="903"/>
        <end position="932"/>
    </location>
</feature>
<name>A0A6J4UV56_9BACT</name>
<keyword evidence="4 7" id="KW-1133">Transmembrane helix</keyword>
<feature type="transmembrane region" description="Helical" evidence="7">
    <location>
        <begin position="482"/>
        <end position="503"/>
    </location>
</feature>
<sequence>MNELFTIQMSTILTVLLVMLGLCLLTVAWVAIRRPVIFKLGVRNIPRRPPQTVLIVVGLMLSTLIMAAALGVGDTFDYSLSKSVYDVLGPVDEMVVSAGGGDVDPSSARNSTIPAGTLALVDESVRDDPNVDGVLPYLLEQVPAQNTAKGQGEPGVWLAGADPERLRQVGGLETVDGEAIDLGALATDEVVVAEKTADALDAAVGDTLTLSYNNAPFDLRVGAIAGDSILAGQLDPTQLGMVIPLDRLRERTGQTDTLSFVAISNAGDDRGGVGATDAVIDKLEPALEGQGLGVAAVKQDNLDEATLVATAFTGFFLVLGLFSIAAGILLIVLIFTMLAAERRPEMGMARAVGARRSQLFQQFVAEGTGYALPAGILGALLGVGATYGIAAVMRGLFGDFFPIEARVTPRSMVVAFCLGVVITFLAVTLSSWRISRLNVVAAVRDIPDVTNPTRKKRTLLGGALAVVAGAGLILLGRDTEQLAWFTIGVSLVPFGLALVLRFFGVPSRPVFTTVGLALLVFWLMPDDLFTRIFGEYNGNFEMFFVSGIFMVLAATIVIVNNLDSLLGALTAPTRSLIAGAVALAAGYALRLVEAGSVTADVLRLAGQIVLGLGVVLLVLGLLGLVVNLFPRVAVPAVRTAISYPGAARGRTGMTIAMFSLIVFSLVMIATMSTNFSALFLGDEANAGWDVRATASDANPIDDFEGALAAQGVDTGRFAAVGEVTTPDASSRVRLAGGEFRPYPVNGMDPSFVEHAEIVFGQRAEGYADDAAIMEALRTRPDVAIIDASALEGNGDPDGLVLEGLRLDDETFAPIVVEVEDRDGAPVPLTIIGVIDQAVTSLFGFYAPRATIDPIFPQVAATEFWVAGDDPDQADQIAKDIEAALLPQGVAAVSIQDQLEEGQALFGGFLSLIQGFMGLGLVVGVAAVGVIAFRSVVERRQQIGVLRALGYQRSLVSLSFLIETGFIVLLGIASGTFLGVALARILLTSDDFGGIEEFLVPWPLISGILLATVVVSLLMAWVPSQQAARIAPAEALRYE</sequence>
<dbReference type="GO" id="GO:0022857">
    <property type="term" value="F:transmembrane transporter activity"/>
    <property type="evidence" value="ECO:0007669"/>
    <property type="project" value="TreeGrafter"/>
</dbReference>
<feature type="transmembrane region" description="Helical" evidence="7">
    <location>
        <begin position="315"/>
        <end position="340"/>
    </location>
</feature>
<feature type="transmembrane region" description="Helical" evidence="7">
    <location>
        <begin position="542"/>
        <end position="562"/>
    </location>
</feature>
<dbReference type="GO" id="GO:0005886">
    <property type="term" value="C:plasma membrane"/>
    <property type="evidence" value="ECO:0007669"/>
    <property type="project" value="UniProtKB-SubCell"/>
</dbReference>
<feature type="transmembrane region" description="Helical" evidence="7">
    <location>
        <begin position="574"/>
        <end position="592"/>
    </location>
</feature>
<feature type="transmembrane region" description="Helical" evidence="7">
    <location>
        <begin position="510"/>
        <end position="530"/>
    </location>
</feature>
<dbReference type="EMBL" id="CADCWL010000056">
    <property type="protein sequence ID" value="CAA9557038.1"/>
    <property type="molecule type" value="Genomic_DNA"/>
</dbReference>
<evidence type="ECO:0000256" key="4">
    <source>
        <dbReference type="ARBA" id="ARBA00022989"/>
    </source>
</evidence>
<reference evidence="10" key="1">
    <citation type="submission" date="2020-02" db="EMBL/GenBank/DDBJ databases">
        <authorList>
            <person name="Meier V. D."/>
        </authorList>
    </citation>
    <scope>NUCLEOTIDE SEQUENCE</scope>
    <source>
        <strain evidence="10">AVDCRST_MAG19</strain>
    </source>
</reference>
<evidence type="ECO:0000256" key="1">
    <source>
        <dbReference type="ARBA" id="ARBA00004651"/>
    </source>
</evidence>
<feature type="transmembrane region" description="Helical" evidence="7">
    <location>
        <begin position="459"/>
        <end position="476"/>
    </location>
</feature>
<evidence type="ECO:0000256" key="3">
    <source>
        <dbReference type="ARBA" id="ARBA00022692"/>
    </source>
</evidence>
<dbReference type="Pfam" id="PF12704">
    <property type="entry name" value="MacB_PCD"/>
    <property type="match status" value="1"/>
</dbReference>
<feature type="transmembrane region" description="Helical" evidence="7">
    <location>
        <begin position="998"/>
        <end position="1021"/>
    </location>
</feature>
<feature type="transmembrane region" description="Helical" evidence="7">
    <location>
        <begin position="370"/>
        <end position="393"/>
    </location>
</feature>
<keyword evidence="5 7" id="KW-0472">Membrane</keyword>
<feature type="domain" description="ABC3 transporter permease C-terminal" evidence="8">
    <location>
        <begin position="318"/>
        <end position="438"/>
    </location>
</feature>
<comment type="similarity">
    <text evidence="6">Belongs to the ABC-4 integral membrane protein family.</text>
</comment>
<dbReference type="InterPro" id="IPR050250">
    <property type="entry name" value="Macrolide_Exporter_MacB"/>
</dbReference>
<dbReference type="InterPro" id="IPR025857">
    <property type="entry name" value="MacB_PCD"/>
</dbReference>
<evidence type="ECO:0000256" key="5">
    <source>
        <dbReference type="ARBA" id="ARBA00023136"/>
    </source>
</evidence>
<dbReference type="Pfam" id="PF02687">
    <property type="entry name" value="FtsX"/>
    <property type="match status" value="2"/>
</dbReference>
<keyword evidence="3 7" id="KW-0812">Transmembrane</keyword>
<keyword evidence="2" id="KW-1003">Cell membrane</keyword>
<feature type="transmembrane region" description="Helical" evidence="7">
    <location>
        <begin position="413"/>
        <end position="432"/>
    </location>
</feature>
<dbReference type="AlphaFoldDB" id="A0A6J4UV56"/>
<feature type="transmembrane region" description="Helical" evidence="7">
    <location>
        <begin position="953"/>
        <end position="986"/>
    </location>
</feature>
<feature type="transmembrane region" description="Helical" evidence="7">
    <location>
        <begin position="651"/>
        <end position="671"/>
    </location>
</feature>
<dbReference type="PANTHER" id="PTHR30572">
    <property type="entry name" value="MEMBRANE COMPONENT OF TRANSPORTER-RELATED"/>
    <property type="match status" value="1"/>
</dbReference>
<feature type="domain" description="MacB-like periplasmic core" evidence="9">
    <location>
        <begin position="52"/>
        <end position="262"/>
    </location>
</feature>
<evidence type="ECO:0000256" key="2">
    <source>
        <dbReference type="ARBA" id="ARBA00022475"/>
    </source>
</evidence>
<feature type="transmembrane region" description="Helical" evidence="7">
    <location>
        <begin position="53"/>
        <end position="73"/>
    </location>
</feature>
<evidence type="ECO:0000256" key="7">
    <source>
        <dbReference type="SAM" id="Phobius"/>
    </source>
</evidence>
<evidence type="ECO:0000259" key="8">
    <source>
        <dbReference type="Pfam" id="PF02687"/>
    </source>
</evidence>
<protein>
    <submittedName>
        <fullName evidence="10">ABC transporter, fused permease protein</fullName>
    </submittedName>
</protein>
<evidence type="ECO:0000256" key="6">
    <source>
        <dbReference type="ARBA" id="ARBA00038076"/>
    </source>
</evidence>
<evidence type="ECO:0000259" key="9">
    <source>
        <dbReference type="Pfam" id="PF12704"/>
    </source>
</evidence>
<feature type="transmembrane region" description="Helical" evidence="7">
    <location>
        <begin position="12"/>
        <end position="32"/>
    </location>
</feature>
<dbReference type="PANTHER" id="PTHR30572:SF4">
    <property type="entry name" value="ABC TRANSPORTER PERMEASE YTRF"/>
    <property type="match status" value="1"/>
</dbReference>
<accession>A0A6J4UV56</accession>
<dbReference type="InterPro" id="IPR003838">
    <property type="entry name" value="ABC3_permease_C"/>
</dbReference>
<proteinExistence type="inferred from homology"/>
<comment type="subcellular location">
    <subcellularLocation>
        <location evidence="1">Cell membrane</location>
        <topology evidence="1">Multi-pass membrane protein</topology>
    </subcellularLocation>
</comment>
<gene>
    <name evidence="10" type="ORF">AVDCRST_MAG19-1316</name>
</gene>